<keyword evidence="2" id="KW-1185">Reference proteome</keyword>
<accession>A0ACB6RUZ0</accession>
<gene>
    <name evidence="1" type="ORF">BU25DRAFT_115663</name>
</gene>
<organism evidence="1 2">
    <name type="scientific">Macroventuria anomochaeta</name>
    <dbReference type="NCBI Taxonomy" id="301207"/>
    <lineage>
        <taxon>Eukaryota</taxon>
        <taxon>Fungi</taxon>
        <taxon>Dikarya</taxon>
        <taxon>Ascomycota</taxon>
        <taxon>Pezizomycotina</taxon>
        <taxon>Dothideomycetes</taxon>
        <taxon>Pleosporomycetidae</taxon>
        <taxon>Pleosporales</taxon>
        <taxon>Pleosporineae</taxon>
        <taxon>Didymellaceae</taxon>
        <taxon>Macroventuria</taxon>
    </lineage>
</organism>
<evidence type="ECO:0000313" key="1">
    <source>
        <dbReference type="EMBL" id="KAF2625558.1"/>
    </source>
</evidence>
<comment type="caution">
    <text evidence="1">The sequence shown here is derived from an EMBL/GenBank/DDBJ whole genome shotgun (WGS) entry which is preliminary data.</text>
</comment>
<reference evidence="1" key="1">
    <citation type="journal article" date="2020" name="Stud. Mycol.">
        <title>101 Dothideomycetes genomes: a test case for predicting lifestyles and emergence of pathogens.</title>
        <authorList>
            <person name="Haridas S."/>
            <person name="Albert R."/>
            <person name="Binder M."/>
            <person name="Bloem J."/>
            <person name="Labutti K."/>
            <person name="Salamov A."/>
            <person name="Andreopoulos B."/>
            <person name="Baker S."/>
            <person name="Barry K."/>
            <person name="Bills G."/>
            <person name="Bluhm B."/>
            <person name="Cannon C."/>
            <person name="Castanera R."/>
            <person name="Culley D."/>
            <person name="Daum C."/>
            <person name="Ezra D."/>
            <person name="Gonzalez J."/>
            <person name="Henrissat B."/>
            <person name="Kuo A."/>
            <person name="Liang C."/>
            <person name="Lipzen A."/>
            <person name="Lutzoni F."/>
            <person name="Magnuson J."/>
            <person name="Mondo S."/>
            <person name="Nolan M."/>
            <person name="Ohm R."/>
            <person name="Pangilinan J."/>
            <person name="Park H.-J."/>
            <person name="Ramirez L."/>
            <person name="Alfaro M."/>
            <person name="Sun H."/>
            <person name="Tritt A."/>
            <person name="Yoshinaga Y."/>
            <person name="Zwiers L.-H."/>
            <person name="Turgeon B."/>
            <person name="Goodwin S."/>
            <person name="Spatafora J."/>
            <person name="Crous P."/>
            <person name="Grigoriev I."/>
        </authorList>
    </citation>
    <scope>NUCLEOTIDE SEQUENCE</scope>
    <source>
        <strain evidence="1">CBS 525.71</strain>
    </source>
</reference>
<sequence length="206" mass="23430">MNGCHWVINADPRACYSQRSLPLIVSKSSLGTVRKDLLSSQASTTTSVCDDCFNLADSISWLDYFEFKVCQKTLLSCASSILYRAAHLALYEVEYRRYRLVSKRQSKRPCLCGYPPICACVYLRRTEIDNNTNATKRRQFGTYMTKFCARQLSIVLLPACCKSDLWSSASRPQNSVGRTRISLRHMLTEKAPANHTDAMTDLFRLD</sequence>
<evidence type="ECO:0000313" key="2">
    <source>
        <dbReference type="Proteomes" id="UP000799754"/>
    </source>
</evidence>
<proteinExistence type="predicted"/>
<protein>
    <submittedName>
        <fullName evidence="1">Uncharacterized protein</fullName>
    </submittedName>
</protein>
<dbReference type="EMBL" id="MU006725">
    <property type="protein sequence ID" value="KAF2625558.1"/>
    <property type="molecule type" value="Genomic_DNA"/>
</dbReference>
<name>A0ACB6RUZ0_9PLEO</name>
<dbReference type="Proteomes" id="UP000799754">
    <property type="component" value="Unassembled WGS sequence"/>
</dbReference>